<keyword evidence="2" id="KW-1185">Reference proteome</keyword>
<sequence>MLGAKNRNFWCRRRQKFFFANSRLPIPTPEVISRPDSRFPIPGFFLLPSITSIVIETVFIDILRFIDIYRYIFSVFVSEYCLYEISITNFYIKKNNRD</sequence>
<dbReference type="Proteomes" id="UP000887563">
    <property type="component" value="Unplaced"/>
</dbReference>
<dbReference type="WBParaSite" id="Minc3s00039g02260">
    <property type="protein sequence ID" value="Minc3s00039g02260"/>
    <property type="gene ID" value="Minc3s00039g02260"/>
</dbReference>
<evidence type="ECO:0000313" key="2">
    <source>
        <dbReference type="Proteomes" id="UP000887563"/>
    </source>
</evidence>
<evidence type="ECO:0000256" key="1">
    <source>
        <dbReference type="SAM" id="Phobius"/>
    </source>
</evidence>
<evidence type="ECO:0000313" key="3">
    <source>
        <dbReference type="WBParaSite" id="Minc3s00039g02260"/>
    </source>
</evidence>
<feature type="transmembrane region" description="Helical" evidence="1">
    <location>
        <begin position="44"/>
        <end position="66"/>
    </location>
</feature>
<proteinExistence type="predicted"/>
<organism evidence="2 3">
    <name type="scientific">Meloidogyne incognita</name>
    <name type="common">Southern root-knot nematode worm</name>
    <name type="synonym">Oxyuris incognita</name>
    <dbReference type="NCBI Taxonomy" id="6306"/>
    <lineage>
        <taxon>Eukaryota</taxon>
        <taxon>Metazoa</taxon>
        <taxon>Ecdysozoa</taxon>
        <taxon>Nematoda</taxon>
        <taxon>Chromadorea</taxon>
        <taxon>Rhabditida</taxon>
        <taxon>Tylenchina</taxon>
        <taxon>Tylenchomorpha</taxon>
        <taxon>Tylenchoidea</taxon>
        <taxon>Meloidogynidae</taxon>
        <taxon>Meloidogyninae</taxon>
        <taxon>Meloidogyne</taxon>
        <taxon>Meloidogyne incognita group</taxon>
    </lineage>
</organism>
<name>A0A914KLC9_MELIC</name>
<protein>
    <submittedName>
        <fullName evidence="3">Uncharacterized protein</fullName>
    </submittedName>
</protein>
<reference evidence="3" key="1">
    <citation type="submission" date="2022-11" db="UniProtKB">
        <authorList>
            <consortium name="WormBaseParasite"/>
        </authorList>
    </citation>
    <scope>IDENTIFICATION</scope>
</reference>
<dbReference type="AlphaFoldDB" id="A0A914KLC9"/>
<feature type="transmembrane region" description="Helical" evidence="1">
    <location>
        <begin position="72"/>
        <end position="92"/>
    </location>
</feature>
<keyword evidence="1" id="KW-0812">Transmembrane</keyword>
<keyword evidence="1" id="KW-0472">Membrane</keyword>
<accession>A0A914KLC9</accession>
<keyword evidence="1" id="KW-1133">Transmembrane helix</keyword>